<proteinExistence type="predicted"/>
<dbReference type="EMBL" id="KY684104">
    <property type="protein sequence ID" value="ARF10510.1"/>
    <property type="molecule type" value="Genomic_DNA"/>
</dbReference>
<organism evidence="1">
    <name type="scientific">Hokovirus HKV1</name>
    <dbReference type="NCBI Taxonomy" id="1977638"/>
    <lineage>
        <taxon>Viruses</taxon>
        <taxon>Varidnaviria</taxon>
        <taxon>Bamfordvirae</taxon>
        <taxon>Nucleocytoviricota</taxon>
        <taxon>Megaviricetes</taxon>
        <taxon>Imitervirales</taxon>
        <taxon>Mimiviridae</taxon>
        <taxon>Klosneuvirinae</taxon>
        <taxon>Hokovirus</taxon>
    </lineage>
</organism>
<name>A0A1V0SFK8_9VIRU</name>
<protein>
    <submittedName>
        <fullName evidence="1">Uncharacterized protein</fullName>
    </submittedName>
</protein>
<evidence type="ECO:0000313" key="1">
    <source>
        <dbReference type="EMBL" id="ARF10510.1"/>
    </source>
</evidence>
<gene>
    <name evidence="1" type="ORF">Hokovirus_2_37</name>
</gene>
<accession>A0A1V0SFK8</accession>
<sequence>MEFRILKLDAHINRFGKLKMTSYLDGSTIEKEQITNNIYDFIIINCDGICHITMRSILESQNYVCYTCNSMLSIYCYINKELNINMYIRVFSQYNTYFDPFNKIYLSFNRIHDFFQDKLPCFIWSELYEAENLEKFYKITQINVINVYYLERKGQLTKAAIK</sequence>
<reference evidence="1" key="1">
    <citation type="journal article" date="2017" name="Science">
        <title>Giant viruses with an expanded complement of translation system components.</title>
        <authorList>
            <person name="Schulz F."/>
            <person name="Yutin N."/>
            <person name="Ivanova N.N."/>
            <person name="Ortega D.R."/>
            <person name="Lee T.K."/>
            <person name="Vierheilig J."/>
            <person name="Daims H."/>
            <person name="Horn M."/>
            <person name="Wagner M."/>
            <person name="Jensen G.J."/>
            <person name="Kyrpides N.C."/>
            <person name="Koonin E.V."/>
            <person name="Woyke T."/>
        </authorList>
    </citation>
    <scope>NUCLEOTIDE SEQUENCE</scope>
    <source>
        <strain evidence="1">HKV1</strain>
    </source>
</reference>